<comment type="subunit">
    <text evidence="6">RNAP is composed of a core of 2 alpha, a beta and a beta' subunits. The core is associated with a delta subunit and one of several sigma factors.</text>
</comment>
<dbReference type="InterPro" id="IPR007759">
    <property type="entry name" value="Asxl_HARE-HTH"/>
</dbReference>
<evidence type="ECO:0000256" key="5">
    <source>
        <dbReference type="ARBA" id="ARBA00023163"/>
    </source>
</evidence>
<dbReference type="EMBL" id="JXBB01000023">
    <property type="protein sequence ID" value="OAR04187.1"/>
    <property type="molecule type" value="Genomic_DNA"/>
</dbReference>
<comment type="similarity">
    <text evidence="1 6">Belongs to the RpoE family.</text>
</comment>
<dbReference type="NCBIfam" id="TIGR04567">
    <property type="entry name" value="RNAP_delt_lowGC"/>
    <property type="match status" value="1"/>
</dbReference>
<dbReference type="OrthoDB" id="401223at2"/>
<dbReference type="InterPro" id="IPR038087">
    <property type="entry name" value="RNAP_delta_N_dom_sf"/>
</dbReference>
<dbReference type="HAMAP" id="MF_00357">
    <property type="entry name" value="RNApol_bact_RpoE"/>
    <property type="match status" value="1"/>
</dbReference>
<comment type="caution">
    <text evidence="10">The sequence shown here is derived from an EMBL/GenBank/DDBJ whole genome shotgun (WGS) entry which is preliminary data.</text>
</comment>
<evidence type="ECO:0000256" key="7">
    <source>
        <dbReference type="SAM" id="MobiDB-lite"/>
    </source>
</evidence>
<dbReference type="EMBL" id="PEBV01000003">
    <property type="protein sequence ID" value="PTQ54536.1"/>
    <property type="molecule type" value="Genomic_DNA"/>
</dbReference>
<evidence type="ECO:0000313" key="12">
    <source>
        <dbReference type="Proteomes" id="UP000243024"/>
    </source>
</evidence>
<dbReference type="GO" id="GO:0006355">
    <property type="term" value="P:regulation of DNA-templated transcription"/>
    <property type="evidence" value="ECO:0007669"/>
    <property type="project" value="UniProtKB-UniRule"/>
</dbReference>
<keyword evidence="5 6" id="KW-0804">Transcription</keyword>
<accession>A0A179INC2</accession>
<dbReference type="Proteomes" id="UP000748108">
    <property type="component" value="Unassembled WGS sequence"/>
</dbReference>
<name>A0A179INC2_HYDSH</name>
<dbReference type="EMBL" id="JAHHQF010000050">
    <property type="protein sequence ID" value="MBT9282156.1"/>
    <property type="molecule type" value="Genomic_DNA"/>
</dbReference>
<evidence type="ECO:0000313" key="13">
    <source>
        <dbReference type="Proteomes" id="UP000244180"/>
    </source>
</evidence>
<dbReference type="Gene3D" id="1.10.10.1250">
    <property type="entry name" value="RNA polymerase, subunit delta, N-terminal domain"/>
    <property type="match status" value="1"/>
</dbReference>
<dbReference type="Proteomes" id="UP000244180">
    <property type="component" value="Unassembled WGS sequence"/>
</dbReference>
<sequence>MPMTGGRVEAEDVRETAMIDLAHRLLLEHGSALNFRELFRRIAELKGFPPEEHDRWLVQFYTDLNTDGRFVSLSDGEWGLKAWYPTEQYEDGAQYLALIGDELDEELDVLGEEEEGLGLEEEEERLDLDDEELLDDEGLDEALDDLDPLEDEPLGGDELLAEDEENH</sequence>
<feature type="domain" description="HTH HARE-type" evidence="8">
    <location>
        <begin position="16"/>
        <end position="83"/>
    </location>
</feature>
<keyword evidence="4 6" id="KW-0548">Nucleotidyltransferase</keyword>
<dbReference type="STRING" id="1484.SA87_06960"/>
<evidence type="ECO:0000313" key="11">
    <source>
        <dbReference type="EMBL" id="PTQ54536.1"/>
    </source>
</evidence>
<evidence type="ECO:0000256" key="6">
    <source>
        <dbReference type="HAMAP-Rule" id="MF_00357"/>
    </source>
</evidence>
<gene>
    <name evidence="6 9" type="primary">rpoE</name>
    <name evidence="11" type="ORF">HSCHL_0115</name>
    <name evidence="9" type="ORF">KM312_05805</name>
    <name evidence="10" type="ORF">SA87_06960</name>
</gene>
<dbReference type="Proteomes" id="UP000243024">
    <property type="component" value="Unassembled WGS sequence"/>
</dbReference>
<feature type="region of interest" description="Disordered" evidence="7">
    <location>
        <begin position="138"/>
        <end position="167"/>
    </location>
</feature>
<evidence type="ECO:0000256" key="2">
    <source>
        <dbReference type="ARBA" id="ARBA00022478"/>
    </source>
</evidence>
<protein>
    <recommendedName>
        <fullName evidence="6">Probable DNA-directed RNA polymerase subunit delta</fullName>
    </recommendedName>
    <alternativeName>
        <fullName evidence="6">RNAP delta factor</fullName>
    </alternativeName>
</protein>
<evidence type="ECO:0000256" key="4">
    <source>
        <dbReference type="ARBA" id="ARBA00022695"/>
    </source>
</evidence>
<keyword evidence="2 6" id="KW-0240">DNA-directed RNA polymerase</keyword>
<dbReference type="AlphaFoldDB" id="A0A179INC2"/>
<comment type="function">
    <text evidence="6">Participates in both the initiation and recycling phases of transcription. In the presence of the delta subunit, RNAP displays an increased specificity of transcription, a decreased affinity for nucleic acids, and an increased efficiency of RNA synthesis because of enhanced recycling.</text>
</comment>
<reference evidence="11 13" key="2">
    <citation type="submission" date="2017-08" db="EMBL/GenBank/DDBJ databases">
        <title>Burning lignite coal seam in the remote Altai Mountains harbors a hydrogen-driven thermophilic microbial community.</title>
        <authorList>
            <person name="Kadnikov V.V."/>
            <person name="Mardanov A.V."/>
            <person name="Ivasenko D."/>
            <person name="Beletsky A.V."/>
            <person name="Karnachuk O.V."/>
            <person name="Ravin N.V."/>
        </authorList>
    </citation>
    <scope>NUCLEOTIDE SEQUENCE [LARGE SCALE GENOMIC DNA]</scope>
    <source>
        <strain evidence="11">AL33</strain>
    </source>
</reference>
<reference evidence="9" key="3">
    <citation type="journal article" date="2021" name="Microbiology">
        <title>Metagenomic Analysis of the Microbial Community in the Underground Coal Fire Area (Kemerovo Region, Russia) Revealed Predominance of Thermophilic Members of the Phyla Deinococcus-thermus, Aquificae, and Firmicutes.</title>
        <authorList>
            <person name="Kadnikov V."/>
            <person name="Mardanov A.V."/>
            <person name="Beletsky A.V."/>
            <person name="Karnachuk O.V."/>
            <person name="Ravin N.V."/>
        </authorList>
    </citation>
    <scope>NUCLEOTIDE SEQUENCE</scope>
    <source>
        <strain evidence="9">RBS10-49</strain>
    </source>
</reference>
<reference evidence="10 12" key="1">
    <citation type="submission" date="2015-09" db="EMBL/GenBank/DDBJ databases">
        <title>Draft genome sequence of Hydrogenibacillus schlegelii DSM 2000.</title>
        <authorList>
            <person name="Hemp J."/>
        </authorList>
    </citation>
    <scope>NUCLEOTIDE SEQUENCE [LARGE SCALE GENOMIC DNA]</scope>
    <source>
        <strain evidence="10 12">MA 48</strain>
    </source>
</reference>
<dbReference type="GO" id="GO:0000428">
    <property type="term" value="C:DNA-directed RNA polymerase complex"/>
    <property type="evidence" value="ECO:0007669"/>
    <property type="project" value="UniProtKB-KW"/>
</dbReference>
<evidence type="ECO:0000256" key="3">
    <source>
        <dbReference type="ARBA" id="ARBA00022679"/>
    </source>
</evidence>
<dbReference type="InterPro" id="IPR029757">
    <property type="entry name" value="RpoE"/>
</dbReference>
<organism evidence="10 12">
    <name type="scientific">Hydrogenibacillus schlegelii</name>
    <name type="common">Bacillus schlegelii</name>
    <dbReference type="NCBI Taxonomy" id="1484"/>
    <lineage>
        <taxon>Bacteria</taxon>
        <taxon>Bacillati</taxon>
        <taxon>Bacillota</taxon>
        <taxon>Bacilli</taxon>
        <taxon>Bacillales</taxon>
        <taxon>Bacillales Family X. Incertae Sedis</taxon>
        <taxon>Hydrogenibacillus</taxon>
    </lineage>
</organism>
<keyword evidence="12" id="KW-1185">Reference proteome</keyword>
<proteinExistence type="inferred from homology"/>
<keyword evidence="3 6" id="KW-0808">Transferase</keyword>
<dbReference type="GO" id="GO:0006351">
    <property type="term" value="P:DNA-templated transcription"/>
    <property type="evidence" value="ECO:0007669"/>
    <property type="project" value="InterPro"/>
</dbReference>
<dbReference type="Pfam" id="PF05066">
    <property type="entry name" value="HARE-HTH"/>
    <property type="match status" value="1"/>
</dbReference>
<evidence type="ECO:0000313" key="10">
    <source>
        <dbReference type="EMBL" id="OAR04187.1"/>
    </source>
</evidence>
<evidence type="ECO:0000259" key="8">
    <source>
        <dbReference type="PROSITE" id="PS51913"/>
    </source>
</evidence>
<dbReference type="PROSITE" id="PS51913">
    <property type="entry name" value="HTH_HARE"/>
    <property type="match status" value="1"/>
</dbReference>
<dbReference type="GO" id="GO:0003899">
    <property type="term" value="F:DNA-directed RNA polymerase activity"/>
    <property type="evidence" value="ECO:0007669"/>
    <property type="project" value="UniProtKB-UniRule"/>
</dbReference>
<evidence type="ECO:0000313" key="9">
    <source>
        <dbReference type="EMBL" id="MBT9282156.1"/>
    </source>
</evidence>
<evidence type="ECO:0000256" key="1">
    <source>
        <dbReference type="ARBA" id="ARBA00009828"/>
    </source>
</evidence>